<comment type="caution">
    <text evidence="2">The sequence shown here is derived from an EMBL/GenBank/DDBJ whole genome shotgun (WGS) entry which is preliminary data.</text>
</comment>
<dbReference type="AlphaFoldDB" id="A0ABD0RIG0"/>
<dbReference type="EMBL" id="JAMKFB020000003">
    <property type="protein sequence ID" value="KAL0198315.1"/>
    <property type="molecule type" value="Genomic_DNA"/>
</dbReference>
<accession>A0ABD0RIG0</accession>
<name>A0ABD0RIG0_CIRMR</name>
<evidence type="ECO:0000256" key="1">
    <source>
        <dbReference type="SAM" id="MobiDB-lite"/>
    </source>
</evidence>
<gene>
    <name evidence="2" type="ORF">M9458_006855</name>
</gene>
<protein>
    <submittedName>
        <fullName evidence="2">Uncharacterized protein</fullName>
    </submittedName>
</protein>
<keyword evidence="3" id="KW-1185">Reference proteome</keyword>
<feature type="non-terminal residue" evidence="2">
    <location>
        <position position="53"/>
    </location>
</feature>
<reference evidence="2 3" key="1">
    <citation type="submission" date="2024-05" db="EMBL/GenBank/DDBJ databases">
        <title>Genome sequencing and assembly of Indian major carp, Cirrhinus mrigala (Hamilton, 1822).</title>
        <authorList>
            <person name="Mohindra V."/>
            <person name="Chowdhury L.M."/>
            <person name="Lal K."/>
            <person name="Jena J.K."/>
        </authorList>
    </citation>
    <scope>NUCLEOTIDE SEQUENCE [LARGE SCALE GENOMIC DNA]</scope>
    <source>
        <strain evidence="2">CM1030</strain>
        <tissue evidence="2">Blood</tissue>
    </source>
</reference>
<sequence length="53" mass="5764">TEFPKVEAENSSFDEESSDAFSPEQTLHQDSPLGQGHLPSPPEIPASETIPKQ</sequence>
<feature type="non-terminal residue" evidence="2">
    <location>
        <position position="1"/>
    </location>
</feature>
<organism evidence="2 3">
    <name type="scientific">Cirrhinus mrigala</name>
    <name type="common">Mrigala</name>
    <dbReference type="NCBI Taxonomy" id="683832"/>
    <lineage>
        <taxon>Eukaryota</taxon>
        <taxon>Metazoa</taxon>
        <taxon>Chordata</taxon>
        <taxon>Craniata</taxon>
        <taxon>Vertebrata</taxon>
        <taxon>Euteleostomi</taxon>
        <taxon>Actinopterygii</taxon>
        <taxon>Neopterygii</taxon>
        <taxon>Teleostei</taxon>
        <taxon>Ostariophysi</taxon>
        <taxon>Cypriniformes</taxon>
        <taxon>Cyprinidae</taxon>
        <taxon>Labeoninae</taxon>
        <taxon>Labeonini</taxon>
        <taxon>Cirrhinus</taxon>
    </lineage>
</organism>
<feature type="region of interest" description="Disordered" evidence="1">
    <location>
        <begin position="1"/>
        <end position="53"/>
    </location>
</feature>
<dbReference type="Proteomes" id="UP001529510">
    <property type="component" value="Unassembled WGS sequence"/>
</dbReference>
<evidence type="ECO:0000313" key="3">
    <source>
        <dbReference type="Proteomes" id="UP001529510"/>
    </source>
</evidence>
<proteinExistence type="predicted"/>
<evidence type="ECO:0000313" key="2">
    <source>
        <dbReference type="EMBL" id="KAL0198315.1"/>
    </source>
</evidence>